<feature type="non-terminal residue" evidence="2">
    <location>
        <position position="1"/>
    </location>
</feature>
<protein>
    <submittedName>
        <fullName evidence="2">Uncharacterized protein</fullName>
    </submittedName>
</protein>
<feature type="compositionally biased region" description="Basic and acidic residues" evidence="1">
    <location>
        <begin position="33"/>
        <end position="57"/>
    </location>
</feature>
<feature type="region of interest" description="Disordered" evidence="1">
    <location>
        <begin position="1"/>
        <end position="57"/>
    </location>
</feature>
<accession>M2UIQ6</accession>
<dbReference type="OrthoDB" id="3691840at2759"/>
<evidence type="ECO:0000313" key="3">
    <source>
        <dbReference type="Proteomes" id="UP000016936"/>
    </source>
</evidence>
<proteinExistence type="predicted"/>
<dbReference type="AlphaFoldDB" id="M2UIQ6"/>
<evidence type="ECO:0000313" key="2">
    <source>
        <dbReference type="EMBL" id="EMD93571.1"/>
    </source>
</evidence>
<dbReference type="Proteomes" id="UP000016936">
    <property type="component" value="Unassembled WGS sequence"/>
</dbReference>
<organism evidence="2 3">
    <name type="scientific">Cochliobolus heterostrophus (strain C5 / ATCC 48332 / race O)</name>
    <name type="common">Southern corn leaf blight fungus</name>
    <name type="synonym">Bipolaris maydis</name>
    <dbReference type="NCBI Taxonomy" id="701091"/>
    <lineage>
        <taxon>Eukaryota</taxon>
        <taxon>Fungi</taxon>
        <taxon>Dikarya</taxon>
        <taxon>Ascomycota</taxon>
        <taxon>Pezizomycotina</taxon>
        <taxon>Dothideomycetes</taxon>
        <taxon>Pleosporomycetidae</taxon>
        <taxon>Pleosporales</taxon>
        <taxon>Pleosporineae</taxon>
        <taxon>Pleosporaceae</taxon>
        <taxon>Bipolaris</taxon>
    </lineage>
</organism>
<feature type="compositionally biased region" description="Basic residues" evidence="1">
    <location>
        <begin position="19"/>
        <end position="32"/>
    </location>
</feature>
<dbReference type="HOGENOM" id="CLU_203561_0_0_1"/>
<reference evidence="2 3" key="1">
    <citation type="journal article" date="2012" name="PLoS Pathog.">
        <title>Diverse lifestyles and strategies of plant pathogenesis encoded in the genomes of eighteen Dothideomycetes fungi.</title>
        <authorList>
            <person name="Ohm R.A."/>
            <person name="Feau N."/>
            <person name="Henrissat B."/>
            <person name="Schoch C.L."/>
            <person name="Horwitz B.A."/>
            <person name="Barry K.W."/>
            <person name="Condon B.J."/>
            <person name="Copeland A.C."/>
            <person name="Dhillon B."/>
            <person name="Glaser F."/>
            <person name="Hesse C.N."/>
            <person name="Kosti I."/>
            <person name="LaButti K."/>
            <person name="Lindquist E.A."/>
            <person name="Lucas S."/>
            <person name="Salamov A.A."/>
            <person name="Bradshaw R.E."/>
            <person name="Ciuffetti L."/>
            <person name="Hamelin R.C."/>
            <person name="Kema G.H.J."/>
            <person name="Lawrence C."/>
            <person name="Scott J.A."/>
            <person name="Spatafora J.W."/>
            <person name="Turgeon B.G."/>
            <person name="de Wit P.J.G.M."/>
            <person name="Zhong S."/>
            <person name="Goodwin S.B."/>
            <person name="Grigoriev I.V."/>
        </authorList>
    </citation>
    <scope>NUCLEOTIDE SEQUENCE [LARGE SCALE GENOMIC DNA]</scope>
    <source>
        <strain evidence="3">C5 / ATCC 48332 / race O</strain>
    </source>
</reference>
<sequence length="57" mass="6734">NPRDLHFSPPIYSLPNSHTSHKPRHDCRKHVSSRIEKKGEQVTRKEEKARREEGKSM</sequence>
<evidence type="ECO:0000256" key="1">
    <source>
        <dbReference type="SAM" id="MobiDB-lite"/>
    </source>
</evidence>
<gene>
    <name evidence="2" type="ORF">COCHEDRAFT_1020568</name>
</gene>
<name>M2UIQ6_COCH5</name>
<reference evidence="3" key="2">
    <citation type="journal article" date="2013" name="PLoS Genet.">
        <title>Comparative genome structure, secondary metabolite, and effector coding capacity across Cochliobolus pathogens.</title>
        <authorList>
            <person name="Condon B.J."/>
            <person name="Leng Y."/>
            <person name="Wu D."/>
            <person name="Bushley K.E."/>
            <person name="Ohm R.A."/>
            <person name="Otillar R."/>
            <person name="Martin J."/>
            <person name="Schackwitz W."/>
            <person name="Grimwood J."/>
            <person name="MohdZainudin N."/>
            <person name="Xue C."/>
            <person name="Wang R."/>
            <person name="Manning V.A."/>
            <person name="Dhillon B."/>
            <person name="Tu Z.J."/>
            <person name="Steffenson B.J."/>
            <person name="Salamov A."/>
            <person name="Sun H."/>
            <person name="Lowry S."/>
            <person name="LaButti K."/>
            <person name="Han J."/>
            <person name="Copeland A."/>
            <person name="Lindquist E."/>
            <person name="Barry K."/>
            <person name="Schmutz J."/>
            <person name="Baker S.E."/>
            <person name="Ciuffetti L.M."/>
            <person name="Grigoriev I.V."/>
            <person name="Zhong S."/>
            <person name="Turgeon B.G."/>
        </authorList>
    </citation>
    <scope>NUCLEOTIDE SEQUENCE [LARGE SCALE GENOMIC DNA]</scope>
    <source>
        <strain evidence="3">C5 / ATCC 48332 / race O</strain>
    </source>
</reference>
<dbReference type="EMBL" id="KB445573">
    <property type="protein sequence ID" value="EMD93571.1"/>
    <property type="molecule type" value="Genomic_DNA"/>
</dbReference>
<keyword evidence="3" id="KW-1185">Reference proteome</keyword>